<evidence type="ECO:0000256" key="1">
    <source>
        <dbReference type="ARBA" id="ARBA00005233"/>
    </source>
</evidence>
<dbReference type="Pfam" id="PF07963">
    <property type="entry name" value="N_methyl"/>
    <property type="match status" value="1"/>
</dbReference>
<dbReference type="GO" id="GO:0044096">
    <property type="term" value="C:type IV pilus"/>
    <property type="evidence" value="ECO:0007669"/>
    <property type="project" value="TreeGrafter"/>
</dbReference>
<keyword evidence="4" id="KW-0281">Fimbrium</keyword>
<sequence>MNKQQGFTLIELMIVVAIIGVLSAFAIPAYQNYVVKSEASTGVATLKAVLTNFDMIQQETGIGPKTLEAIGTTSGAAGSLGSLSLIGATSASGASAVMFTFNTTGVSSQLSGKDTTFTKSTSGWSCSTEIPAEYKPKGC</sequence>
<dbReference type="InterPro" id="IPR045584">
    <property type="entry name" value="Pilin-like"/>
</dbReference>
<dbReference type="Proteomes" id="UP000240254">
    <property type="component" value="Unassembled WGS sequence"/>
</dbReference>
<dbReference type="GO" id="GO:0015628">
    <property type="term" value="P:protein secretion by the type II secretion system"/>
    <property type="evidence" value="ECO:0007669"/>
    <property type="project" value="InterPro"/>
</dbReference>
<name>A0A2T3IIR9_9GAMM</name>
<dbReference type="EMBL" id="PYMK01000013">
    <property type="protein sequence ID" value="PSU28236.1"/>
    <property type="molecule type" value="Genomic_DNA"/>
</dbReference>
<protein>
    <submittedName>
        <fullName evidence="6">Pilin</fullName>
    </submittedName>
</protein>
<dbReference type="InterPro" id="IPR001082">
    <property type="entry name" value="Pilin"/>
</dbReference>
<dbReference type="Gene3D" id="3.30.700.10">
    <property type="entry name" value="Glycoprotein, Type 4 Pilin"/>
    <property type="match status" value="1"/>
</dbReference>
<accession>A0A2T3IIR9</accession>
<dbReference type="OrthoDB" id="5918848at2"/>
<evidence type="ECO:0000256" key="2">
    <source>
        <dbReference type="ARBA" id="ARBA00011156"/>
    </source>
</evidence>
<dbReference type="NCBIfam" id="TIGR02532">
    <property type="entry name" value="IV_pilin_GFxxxE"/>
    <property type="match status" value="1"/>
</dbReference>
<dbReference type="SUPFAM" id="SSF54523">
    <property type="entry name" value="Pili subunits"/>
    <property type="match status" value="1"/>
</dbReference>
<dbReference type="GO" id="GO:0043107">
    <property type="term" value="P:type IV pilus-dependent motility"/>
    <property type="evidence" value="ECO:0007669"/>
    <property type="project" value="TreeGrafter"/>
</dbReference>
<dbReference type="PANTHER" id="PTHR30093:SF34">
    <property type="entry name" value="PREPILIN PEPTIDASE-DEPENDENT PROTEIN D"/>
    <property type="match status" value="1"/>
</dbReference>
<gene>
    <name evidence="6" type="ORF">CTM88_12745</name>
</gene>
<dbReference type="InterPro" id="IPR000983">
    <property type="entry name" value="Bac_GSPG_pilin"/>
</dbReference>
<keyword evidence="5" id="KW-0472">Membrane</keyword>
<evidence type="ECO:0000313" key="7">
    <source>
        <dbReference type="Proteomes" id="UP000240254"/>
    </source>
</evidence>
<comment type="caution">
    <text evidence="6">The sequence shown here is derived from an EMBL/GenBank/DDBJ whole genome shotgun (WGS) entry which is preliminary data.</text>
</comment>
<keyword evidence="3" id="KW-0488">Methylation</keyword>
<dbReference type="Pfam" id="PF00114">
    <property type="entry name" value="Pilin"/>
    <property type="match status" value="1"/>
</dbReference>
<comment type="subunit">
    <text evidence="2">The pili are polar flexible filaments of about 5.4 nanometers diameter and 2.5 micrometers average length; they consist of only a single polypeptide chain arranged in a helical configuration of five subunits per turn in the assembled pilus.</text>
</comment>
<evidence type="ECO:0000256" key="4">
    <source>
        <dbReference type="RuleBase" id="RU000389"/>
    </source>
</evidence>
<comment type="similarity">
    <text evidence="1 4">Belongs to the N-Me-Phe pilin family.</text>
</comment>
<dbReference type="PROSITE" id="PS00409">
    <property type="entry name" value="PROKAR_NTER_METHYL"/>
    <property type="match status" value="1"/>
</dbReference>
<dbReference type="InterPro" id="IPR012902">
    <property type="entry name" value="N_methyl_site"/>
</dbReference>
<keyword evidence="5" id="KW-1133">Transmembrane helix</keyword>
<feature type="transmembrane region" description="Helical" evidence="5">
    <location>
        <begin position="12"/>
        <end position="30"/>
    </location>
</feature>
<keyword evidence="5" id="KW-0812">Transmembrane</keyword>
<organism evidence="6 7">
    <name type="scientific">Photobacterium aquimaris</name>
    <dbReference type="NCBI Taxonomy" id="512643"/>
    <lineage>
        <taxon>Bacteria</taxon>
        <taxon>Pseudomonadati</taxon>
        <taxon>Pseudomonadota</taxon>
        <taxon>Gammaproteobacteria</taxon>
        <taxon>Vibrionales</taxon>
        <taxon>Vibrionaceae</taxon>
        <taxon>Photobacterium</taxon>
    </lineage>
</organism>
<dbReference type="AlphaFoldDB" id="A0A2T3IIR9"/>
<dbReference type="PANTHER" id="PTHR30093">
    <property type="entry name" value="GENERAL SECRETION PATHWAY PROTEIN G"/>
    <property type="match status" value="1"/>
</dbReference>
<reference evidence="6 7" key="1">
    <citation type="submission" date="2018-03" db="EMBL/GenBank/DDBJ databases">
        <title>Whole genome sequencing of Histamine producing bacteria.</title>
        <authorList>
            <person name="Butler K."/>
        </authorList>
    </citation>
    <scope>NUCLEOTIDE SEQUENCE [LARGE SCALE GENOMIC DNA]</scope>
    <source>
        <strain evidence="6 7">BS2</strain>
    </source>
</reference>
<evidence type="ECO:0000256" key="5">
    <source>
        <dbReference type="SAM" id="Phobius"/>
    </source>
</evidence>
<evidence type="ECO:0000313" key="6">
    <source>
        <dbReference type="EMBL" id="PSU28236.1"/>
    </source>
</evidence>
<dbReference type="PRINTS" id="PR00813">
    <property type="entry name" value="BCTERIALGSPG"/>
</dbReference>
<evidence type="ECO:0000256" key="3">
    <source>
        <dbReference type="ARBA" id="ARBA00022481"/>
    </source>
</evidence>
<dbReference type="GO" id="GO:0015627">
    <property type="term" value="C:type II protein secretion system complex"/>
    <property type="evidence" value="ECO:0007669"/>
    <property type="project" value="InterPro"/>
</dbReference>
<dbReference type="RefSeq" id="WP_065177355.1">
    <property type="nucleotide sequence ID" value="NZ_LZFA01000098.1"/>
</dbReference>
<proteinExistence type="inferred from homology"/>
<dbReference type="GO" id="GO:0007155">
    <property type="term" value="P:cell adhesion"/>
    <property type="evidence" value="ECO:0007669"/>
    <property type="project" value="InterPro"/>
</dbReference>